<sequence>MLFCFSALSGIYRERRLYKYFDYLRRYIVIIGTCIAVYSLFALFVYDPIPYLPSFLQNKSVYDFRSSGLSQEPGNYVIYQVWVVLFTYYAKELFSIKVWLFMLTINVLSLFFTFSTSLIAFVVLIILSYFLCSTTKKQKISIVFISFIFFCVGYFVLLESGYYDLFETLFLNKATNFFYAPDHTLDSGSFRSYTGRIGWEIFYNQPLLGVGVGNSVYYMHLYEFKMGIVNFGDTLSLGIFPQNLYACVFAEQGLIGGCALLFFLLAVVKELWKYRNEKPYGRMFFVGGLFNVAVTLSNPLVYALFIWVFLVLALGYNKYIHEKDSNF</sequence>
<keyword evidence="2 5" id="KW-0812">Transmembrane</keyword>
<feature type="transmembrane region" description="Helical" evidence="5">
    <location>
        <begin position="243"/>
        <end position="268"/>
    </location>
</feature>
<dbReference type="InterPro" id="IPR051533">
    <property type="entry name" value="WaaL-like"/>
</dbReference>
<dbReference type="GO" id="GO:0016020">
    <property type="term" value="C:membrane"/>
    <property type="evidence" value="ECO:0007669"/>
    <property type="project" value="UniProtKB-SubCell"/>
</dbReference>
<evidence type="ECO:0000256" key="1">
    <source>
        <dbReference type="ARBA" id="ARBA00004141"/>
    </source>
</evidence>
<evidence type="ECO:0000313" key="8">
    <source>
        <dbReference type="Proteomes" id="UP000183766"/>
    </source>
</evidence>
<evidence type="ECO:0000256" key="3">
    <source>
        <dbReference type="ARBA" id="ARBA00022989"/>
    </source>
</evidence>
<accession>A0A1I5EAE8</accession>
<dbReference type="InterPro" id="IPR007016">
    <property type="entry name" value="O-antigen_ligase-rel_domated"/>
</dbReference>
<dbReference type="Pfam" id="PF04932">
    <property type="entry name" value="Wzy_C"/>
    <property type="match status" value="1"/>
</dbReference>
<dbReference type="Proteomes" id="UP000183766">
    <property type="component" value="Unassembled WGS sequence"/>
</dbReference>
<name>A0A1I5EAE8_9BACE</name>
<dbReference type="EMBL" id="FOUM01000063">
    <property type="protein sequence ID" value="SFO08457.1"/>
    <property type="molecule type" value="Genomic_DNA"/>
</dbReference>
<gene>
    <name evidence="7" type="ORF">SAMN05216250_16312</name>
</gene>
<evidence type="ECO:0000256" key="4">
    <source>
        <dbReference type="ARBA" id="ARBA00023136"/>
    </source>
</evidence>
<keyword evidence="7" id="KW-0436">Ligase</keyword>
<dbReference type="PANTHER" id="PTHR37422">
    <property type="entry name" value="TEICHURONIC ACID BIOSYNTHESIS PROTEIN TUAE"/>
    <property type="match status" value="1"/>
</dbReference>
<evidence type="ECO:0000259" key="6">
    <source>
        <dbReference type="Pfam" id="PF04932"/>
    </source>
</evidence>
<feature type="transmembrane region" description="Helical" evidence="5">
    <location>
        <begin position="98"/>
        <end position="131"/>
    </location>
</feature>
<protein>
    <submittedName>
        <fullName evidence="7">O-Antigen ligase</fullName>
    </submittedName>
</protein>
<proteinExistence type="predicted"/>
<feature type="domain" description="O-antigen ligase-related" evidence="6">
    <location>
        <begin position="103"/>
        <end position="259"/>
    </location>
</feature>
<reference evidence="7 8" key="1">
    <citation type="submission" date="2016-10" db="EMBL/GenBank/DDBJ databases">
        <authorList>
            <person name="de Groot N.N."/>
        </authorList>
    </citation>
    <scope>NUCLEOTIDE SEQUENCE [LARGE SCALE GENOMIC DNA]</scope>
    <source>
        <strain evidence="7 8">NLAE-zl-C202</strain>
    </source>
</reference>
<feature type="transmembrane region" description="Helical" evidence="5">
    <location>
        <begin position="23"/>
        <end position="46"/>
    </location>
</feature>
<keyword evidence="4 5" id="KW-0472">Membrane</keyword>
<comment type="subcellular location">
    <subcellularLocation>
        <location evidence="1">Membrane</location>
        <topology evidence="1">Multi-pass membrane protein</topology>
    </subcellularLocation>
</comment>
<evidence type="ECO:0000256" key="2">
    <source>
        <dbReference type="ARBA" id="ARBA00022692"/>
    </source>
</evidence>
<feature type="transmembrane region" description="Helical" evidence="5">
    <location>
        <begin position="143"/>
        <end position="163"/>
    </location>
</feature>
<dbReference type="PANTHER" id="PTHR37422:SF13">
    <property type="entry name" value="LIPOPOLYSACCHARIDE BIOSYNTHESIS PROTEIN PA4999-RELATED"/>
    <property type="match status" value="1"/>
</dbReference>
<dbReference type="GO" id="GO:0016874">
    <property type="term" value="F:ligase activity"/>
    <property type="evidence" value="ECO:0007669"/>
    <property type="project" value="UniProtKB-KW"/>
</dbReference>
<evidence type="ECO:0000256" key="5">
    <source>
        <dbReference type="SAM" id="Phobius"/>
    </source>
</evidence>
<dbReference type="AlphaFoldDB" id="A0A1I5EAE8"/>
<evidence type="ECO:0000313" key="7">
    <source>
        <dbReference type="EMBL" id="SFO08457.1"/>
    </source>
</evidence>
<keyword evidence="3 5" id="KW-1133">Transmembrane helix</keyword>
<organism evidence="7 8">
    <name type="scientific">Bacteroides xylanisolvens</name>
    <dbReference type="NCBI Taxonomy" id="371601"/>
    <lineage>
        <taxon>Bacteria</taxon>
        <taxon>Pseudomonadati</taxon>
        <taxon>Bacteroidota</taxon>
        <taxon>Bacteroidia</taxon>
        <taxon>Bacteroidales</taxon>
        <taxon>Bacteroidaceae</taxon>
        <taxon>Bacteroides</taxon>
    </lineage>
</organism>